<proteinExistence type="predicted"/>
<dbReference type="EC" id="1.-.-.-" evidence="3"/>
<dbReference type="SUPFAM" id="SSF51679">
    <property type="entry name" value="Bacterial luciferase-like"/>
    <property type="match status" value="1"/>
</dbReference>
<dbReference type="GO" id="GO:0016705">
    <property type="term" value="F:oxidoreductase activity, acting on paired donors, with incorporation or reduction of molecular oxygen"/>
    <property type="evidence" value="ECO:0007669"/>
    <property type="project" value="InterPro"/>
</dbReference>
<dbReference type="PANTHER" id="PTHR30137">
    <property type="entry name" value="LUCIFERASE-LIKE MONOOXYGENASE"/>
    <property type="match status" value="1"/>
</dbReference>
<dbReference type="Pfam" id="PF00296">
    <property type="entry name" value="Bac_luciferase"/>
    <property type="match status" value="1"/>
</dbReference>
<protein>
    <submittedName>
        <fullName evidence="3">MsnO8 family LLM class oxidoreductase</fullName>
        <ecNumber evidence="3">1.-.-.-</ecNumber>
    </submittedName>
</protein>
<dbReference type="AlphaFoldDB" id="A0A7C8BMY9"/>
<dbReference type="InterPro" id="IPR019949">
    <property type="entry name" value="CmoO-like"/>
</dbReference>
<dbReference type="CDD" id="cd00347">
    <property type="entry name" value="Flavin_utilizing_monoxygenases"/>
    <property type="match status" value="1"/>
</dbReference>
<dbReference type="NCBIfam" id="TIGR03558">
    <property type="entry name" value="oxido_grp_1"/>
    <property type="match status" value="1"/>
</dbReference>
<evidence type="ECO:0000313" key="3">
    <source>
        <dbReference type="EMBL" id="KAB1631560.1"/>
    </source>
</evidence>
<evidence type="ECO:0000259" key="2">
    <source>
        <dbReference type="Pfam" id="PF00296"/>
    </source>
</evidence>
<comment type="caution">
    <text evidence="3">The sequence shown here is derived from an EMBL/GenBank/DDBJ whole genome shotgun (WGS) entry which is preliminary data.</text>
</comment>
<gene>
    <name evidence="3" type="ORF">F8O02_07930</name>
</gene>
<dbReference type="OrthoDB" id="9780518at2"/>
<accession>A0A7C8BMY9</accession>
<reference evidence="3 4" key="1">
    <citation type="submission" date="2019-09" db="EMBL/GenBank/DDBJ databases">
        <title>Phylogeny of genus Pseudoclavibacter and closely related genus.</title>
        <authorList>
            <person name="Li Y."/>
        </authorList>
    </citation>
    <scope>NUCLEOTIDE SEQUENCE [LARGE SCALE GENOMIC DNA]</scope>
    <source>
        <strain evidence="3 4">JCM 16921</strain>
    </source>
</reference>
<evidence type="ECO:0000313" key="4">
    <source>
        <dbReference type="Proteomes" id="UP000481339"/>
    </source>
</evidence>
<feature type="domain" description="Luciferase-like" evidence="2">
    <location>
        <begin position="1"/>
        <end position="300"/>
    </location>
</feature>
<organism evidence="3 4">
    <name type="scientific">Pseudoclavibacter caeni</name>
    <dbReference type="NCBI Taxonomy" id="908846"/>
    <lineage>
        <taxon>Bacteria</taxon>
        <taxon>Bacillati</taxon>
        <taxon>Actinomycetota</taxon>
        <taxon>Actinomycetes</taxon>
        <taxon>Micrococcales</taxon>
        <taxon>Microbacteriaceae</taxon>
        <taxon>Pseudoclavibacter</taxon>
    </lineage>
</organism>
<dbReference type="Proteomes" id="UP000481339">
    <property type="component" value="Unassembled WGS sequence"/>
</dbReference>
<dbReference type="InterPro" id="IPR036661">
    <property type="entry name" value="Luciferase-like_sf"/>
</dbReference>
<dbReference type="PANTHER" id="PTHR30137:SF6">
    <property type="entry name" value="LUCIFERASE-LIKE MONOOXYGENASE"/>
    <property type="match status" value="1"/>
</dbReference>
<dbReference type="GO" id="GO:0005829">
    <property type="term" value="C:cytosol"/>
    <property type="evidence" value="ECO:0007669"/>
    <property type="project" value="TreeGrafter"/>
</dbReference>
<name>A0A7C8BMY9_9MICO</name>
<dbReference type="InterPro" id="IPR011251">
    <property type="entry name" value="Luciferase-like_dom"/>
</dbReference>
<dbReference type="EMBL" id="WBKA01000006">
    <property type="protein sequence ID" value="KAB1631560.1"/>
    <property type="molecule type" value="Genomic_DNA"/>
</dbReference>
<keyword evidence="4" id="KW-1185">Reference proteome</keyword>
<comment type="similarity">
    <text evidence="1">To bacterial alkanal monooxygenase alpha and beta chains.</text>
</comment>
<dbReference type="InterPro" id="IPR050766">
    <property type="entry name" value="Bact_Lucif_Oxidored"/>
</dbReference>
<evidence type="ECO:0000256" key="1">
    <source>
        <dbReference type="ARBA" id="ARBA00007789"/>
    </source>
</evidence>
<dbReference type="Gene3D" id="3.20.20.30">
    <property type="entry name" value="Luciferase-like domain"/>
    <property type="match status" value="1"/>
</dbReference>
<sequence>MRLSVLDLIPVRTGQTTAQAVAATVRLARLADRLGLHRYWVAEHHNMRDVASTAPPVLVALLGAATERIRVGSGGVMLLNHQPIVVAEQFALLDAALGGRVDLGIGRAPGTDPVTTYVLRPGQSAHEQESAYPERVEELVELLAGEFSVELADGRRVPVAATPAPAGPGPHLWLLGSSRYSARLAGRLGIDYVFASHFTGRGTAEALAEYRRERGAGAPVITTANVVVADTAAEARELALPALIGMAQRHLVGRVGPRLTVEEAARMTLTAEQRALVDRMAAAWTIGTSDEVADRLTTFAARHGVGEVIVQPVAGAHEGEPLDAAPQRERTLRLLVERLPQDG</sequence>
<keyword evidence="3" id="KW-0560">Oxidoreductase</keyword>